<sequence>MRAEPLASEAVVPAAVVRQAIAWRVKLHGASAGNPLWQACERWRSAHPHHDLAWCRLQAIGEELAGGMAGPGGTRSMVAALQAPTDMRRRRLLKGAALGLGAVACGWTARELMPWSAWTADHATAVGERQDMQLADGSRLQLDTRSAVNLRFDAAQRLVVLERGALCLTCADDALHRPLRVASLGALFETQQGRFVVRQEGQGSVLEVTAGQIGIRRRGEAGAYAALAGAGERYRVDAAGPRLVPRAEIAADGWAEGVIATPGMRLDAFLAELGRYRRGYLGCDPAVGALRLSGVYRLDDTDKLLAVLTRTLPVKVVYRSPWWVRVQAVA</sequence>
<feature type="domain" description="FecR N-terminal" evidence="2">
    <location>
        <begin position="18"/>
        <end position="59"/>
    </location>
</feature>
<proteinExistence type="predicted"/>
<comment type="caution">
    <text evidence="3">The sequence shown here is derived from an EMBL/GenBank/DDBJ whole genome shotgun (WGS) entry which is preliminary data.</text>
</comment>
<dbReference type="InterPro" id="IPR012373">
    <property type="entry name" value="Ferrdict_sens_TM"/>
</dbReference>
<dbReference type="GO" id="GO:0016989">
    <property type="term" value="F:sigma factor antagonist activity"/>
    <property type="evidence" value="ECO:0007669"/>
    <property type="project" value="TreeGrafter"/>
</dbReference>
<dbReference type="PANTHER" id="PTHR30273:SF2">
    <property type="entry name" value="PROTEIN FECR"/>
    <property type="match status" value="1"/>
</dbReference>
<accession>A0A4R6DX80</accession>
<dbReference type="Pfam" id="PF16220">
    <property type="entry name" value="DUF4880"/>
    <property type="match status" value="1"/>
</dbReference>
<evidence type="ECO:0000313" key="3">
    <source>
        <dbReference type="EMBL" id="TDN48978.1"/>
    </source>
</evidence>
<dbReference type="AlphaFoldDB" id="A0A4R6DX80"/>
<dbReference type="Proteomes" id="UP000295129">
    <property type="component" value="Unassembled WGS sequence"/>
</dbReference>
<dbReference type="Gene3D" id="2.60.120.1440">
    <property type="match status" value="1"/>
</dbReference>
<protein>
    <submittedName>
        <fullName evidence="3">FecR family protein</fullName>
    </submittedName>
</protein>
<dbReference type="PIRSF" id="PIRSF018266">
    <property type="entry name" value="FecR"/>
    <property type="match status" value="1"/>
</dbReference>
<evidence type="ECO:0000259" key="2">
    <source>
        <dbReference type="Pfam" id="PF16220"/>
    </source>
</evidence>
<feature type="domain" description="FecR protein" evidence="1">
    <location>
        <begin position="121"/>
        <end position="213"/>
    </location>
</feature>
<dbReference type="Pfam" id="PF04773">
    <property type="entry name" value="FecR"/>
    <property type="match status" value="1"/>
</dbReference>
<gene>
    <name evidence="3" type="ORF">C7389_113101</name>
</gene>
<dbReference type="InterPro" id="IPR006860">
    <property type="entry name" value="FecR"/>
</dbReference>
<dbReference type="InterPro" id="IPR032623">
    <property type="entry name" value="FecR_N"/>
</dbReference>
<name>A0A4R6DX80_9RHOO</name>
<evidence type="ECO:0000259" key="1">
    <source>
        <dbReference type="Pfam" id="PF04773"/>
    </source>
</evidence>
<keyword evidence="4" id="KW-1185">Reference proteome</keyword>
<dbReference type="EMBL" id="SNVV01000013">
    <property type="protein sequence ID" value="TDN48978.1"/>
    <property type="molecule type" value="Genomic_DNA"/>
</dbReference>
<organism evidence="3 4">
    <name type="scientific">Azoarcus indigens</name>
    <dbReference type="NCBI Taxonomy" id="29545"/>
    <lineage>
        <taxon>Bacteria</taxon>
        <taxon>Pseudomonadati</taxon>
        <taxon>Pseudomonadota</taxon>
        <taxon>Betaproteobacteria</taxon>
        <taxon>Rhodocyclales</taxon>
        <taxon>Zoogloeaceae</taxon>
        <taxon>Azoarcus</taxon>
    </lineage>
</organism>
<reference evidence="3 4" key="1">
    <citation type="submission" date="2019-03" db="EMBL/GenBank/DDBJ databases">
        <title>Genomic Encyclopedia of Type Strains, Phase IV (KMG-IV): sequencing the most valuable type-strain genomes for metagenomic binning, comparative biology and taxonomic classification.</title>
        <authorList>
            <person name="Goeker M."/>
        </authorList>
    </citation>
    <scope>NUCLEOTIDE SEQUENCE [LARGE SCALE GENOMIC DNA]</scope>
    <source>
        <strain evidence="3 4">DSM 12121</strain>
    </source>
</reference>
<dbReference type="PANTHER" id="PTHR30273">
    <property type="entry name" value="PERIPLASMIC SIGNAL SENSOR AND SIGMA FACTOR ACTIVATOR FECR-RELATED"/>
    <property type="match status" value="1"/>
</dbReference>
<evidence type="ECO:0000313" key="4">
    <source>
        <dbReference type="Proteomes" id="UP000295129"/>
    </source>
</evidence>